<evidence type="ECO:0000256" key="4">
    <source>
        <dbReference type="ARBA" id="ARBA00023136"/>
    </source>
</evidence>
<evidence type="ECO:0000256" key="3">
    <source>
        <dbReference type="ARBA" id="ARBA00022989"/>
    </source>
</evidence>
<name>A0ABV5XZ13_ARTRM</name>
<protein>
    <submittedName>
        <fullName evidence="6">DoxX family protein</fullName>
    </submittedName>
</protein>
<keyword evidence="2 5" id="KW-0812">Transmembrane</keyword>
<evidence type="ECO:0000256" key="5">
    <source>
        <dbReference type="SAM" id="Phobius"/>
    </source>
</evidence>
<keyword evidence="7" id="KW-1185">Reference proteome</keyword>
<proteinExistence type="predicted"/>
<keyword evidence="3 5" id="KW-1133">Transmembrane helix</keyword>
<evidence type="ECO:0000256" key="2">
    <source>
        <dbReference type="ARBA" id="ARBA00022692"/>
    </source>
</evidence>
<reference evidence="6 7" key="1">
    <citation type="submission" date="2024-09" db="EMBL/GenBank/DDBJ databases">
        <authorList>
            <person name="Sun Q."/>
            <person name="Mori K."/>
        </authorList>
    </citation>
    <scope>NUCLEOTIDE SEQUENCE [LARGE SCALE GENOMIC DNA]</scope>
    <source>
        <strain evidence="6 7">JCM 1334</strain>
    </source>
</reference>
<feature type="transmembrane region" description="Helical" evidence="5">
    <location>
        <begin position="45"/>
        <end position="66"/>
    </location>
</feature>
<gene>
    <name evidence="6" type="ORF">ACFFP1_07935</name>
</gene>
<evidence type="ECO:0000256" key="1">
    <source>
        <dbReference type="ARBA" id="ARBA00004141"/>
    </source>
</evidence>
<dbReference type="Proteomes" id="UP001589702">
    <property type="component" value="Unassembled WGS sequence"/>
</dbReference>
<comment type="subcellular location">
    <subcellularLocation>
        <location evidence="1">Membrane</location>
        <topology evidence="1">Multi-pass membrane protein</topology>
    </subcellularLocation>
</comment>
<feature type="transmembrane region" description="Helical" evidence="5">
    <location>
        <begin position="97"/>
        <end position="117"/>
    </location>
</feature>
<dbReference type="InterPro" id="IPR032808">
    <property type="entry name" value="DoxX"/>
</dbReference>
<feature type="transmembrane region" description="Helical" evidence="5">
    <location>
        <begin position="6"/>
        <end position="24"/>
    </location>
</feature>
<organism evidence="6 7">
    <name type="scientific">Arthrobacter ramosus</name>
    <dbReference type="NCBI Taxonomy" id="1672"/>
    <lineage>
        <taxon>Bacteria</taxon>
        <taxon>Bacillati</taxon>
        <taxon>Actinomycetota</taxon>
        <taxon>Actinomycetes</taxon>
        <taxon>Micrococcales</taxon>
        <taxon>Micrococcaceae</taxon>
        <taxon>Arthrobacter</taxon>
    </lineage>
</organism>
<dbReference type="RefSeq" id="WP_234750690.1">
    <property type="nucleotide sequence ID" value="NZ_BAAAWN010000001.1"/>
</dbReference>
<keyword evidence="4 5" id="KW-0472">Membrane</keyword>
<feature type="transmembrane region" description="Helical" evidence="5">
    <location>
        <begin position="72"/>
        <end position="90"/>
    </location>
</feature>
<evidence type="ECO:0000313" key="6">
    <source>
        <dbReference type="EMBL" id="MFB9819430.1"/>
    </source>
</evidence>
<evidence type="ECO:0000313" key="7">
    <source>
        <dbReference type="Proteomes" id="UP001589702"/>
    </source>
</evidence>
<dbReference type="EMBL" id="JBHMBC010000009">
    <property type="protein sequence ID" value="MFB9819430.1"/>
    <property type="molecule type" value="Genomic_DNA"/>
</dbReference>
<accession>A0ABV5XZ13</accession>
<comment type="caution">
    <text evidence="6">The sequence shown here is derived from an EMBL/GenBank/DDBJ whole genome shotgun (WGS) entry which is preliminary data.</text>
</comment>
<sequence>MDITLWVIQILLALVFLAGGLGKATQPGEKLRAGLPEFHPGVIRLVAAAEILGALGLILPGVTGIAPDLTPVAASGLSIIMIGAIVTHARRKEGKSVAMNLVLLVLAVVVAVGRSVLSL</sequence>
<dbReference type="Pfam" id="PF13564">
    <property type="entry name" value="DoxX_2"/>
    <property type="match status" value="1"/>
</dbReference>